<dbReference type="PANTHER" id="PTHR47995">
    <property type="entry name" value="TRANSCRIPTION FACTOR MYB33-RELATED"/>
    <property type="match status" value="1"/>
</dbReference>
<sequence>MVKRRGRGLRATWTAEEDHHLVALIKQYGPQQWNTIARMLEQLCGSARTPKSCRLRWCNQLDDRLVHGPISSEEGKIIMDTVEQMGKKWSEIAKLLPGRSDNAIKNYWYSRQGKRPRSAAARAAKAARSAANMSDDDDDEEDGSGSSDDSELERRPSAPVSTRAAARGVSASQLELTGAGRRSGVGHGSMGMDGLPDGMDGQLSLAGILQLQQQQQQHAQAQELQALLQQNMQAQLPGAMLDGSGAGLGQFNLAAFNQSQPGSMGQMSMSLPSSTSSTWAMPGMGLAGLAGLSGANSVNLAPYQAAAALTRPTLQNLQAMGLLQQLGPGLQQQQQQQHLGDQAQGAGQR</sequence>
<evidence type="ECO:0000256" key="3">
    <source>
        <dbReference type="ARBA" id="ARBA00023015"/>
    </source>
</evidence>
<feature type="region of interest" description="Disordered" evidence="7">
    <location>
        <begin position="118"/>
        <end position="199"/>
    </location>
</feature>
<dbReference type="SMART" id="SM00717">
    <property type="entry name" value="SANT"/>
    <property type="match status" value="2"/>
</dbReference>
<feature type="domain" description="Myb-like" evidence="8">
    <location>
        <begin position="10"/>
        <end position="61"/>
    </location>
</feature>
<evidence type="ECO:0000256" key="5">
    <source>
        <dbReference type="ARBA" id="ARBA00023163"/>
    </source>
</evidence>
<dbReference type="PROSITE" id="PS50090">
    <property type="entry name" value="MYB_LIKE"/>
    <property type="match status" value="2"/>
</dbReference>
<protein>
    <submittedName>
        <fullName evidence="10">Uncharacterized protein</fullName>
    </submittedName>
</protein>
<dbReference type="PANTHER" id="PTHR47995:SF18">
    <property type="entry name" value="TRANSCRIPTION FACTOR MYB65"/>
    <property type="match status" value="1"/>
</dbReference>
<accession>A0A7S0RZ75</accession>
<dbReference type="InterPro" id="IPR017930">
    <property type="entry name" value="Myb_dom"/>
</dbReference>
<comment type="subcellular location">
    <subcellularLocation>
        <location evidence="1">Nucleus</location>
    </subcellularLocation>
</comment>
<evidence type="ECO:0000256" key="2">
    <source>
        <dbReference type="ARBA" id="ARBA00022737"/>
    </source>
</evidence>
<evidence type="ECO:0000256" key="4">
    <source>
        <dbReference type="ARBA" id="ARBA00023125"/>
    </source>
</evidence>
<keyword evidence="5" id="KW-0804">Transcription</keyword>
<evidence type="ECO:0000259" key="9">
    <source>
        <dbReference type="PROSITE" id="PS51294"/>
    </source>
</evidence>
<dbReference type="GO" id="GO:0003677">
    <property type="term" value="F:DNA binding"/>
    <property type="evidence" value="ECO:0007669"/>
    <property type="project" value="UniProtKB-KW"/>
</dbReference>
<evidence type="ECO:0000259" key="8">
    <source>
        <dbReference type="PROSITE" id="PS50090"/>
    </source>
</evidence>
<dbReference type="PROSITE" id="PS51294">
    <property type="entry name" value="HTH_MYB"/>
    <property type="match status" value="2"/>
</dbReference>
<dbReference type="EMBL" id="HBFB01026400">
    <property type="protein sequence ID" value="CAD8689916.1"/>
    <property type="molecule type" value="Transcribed_RNA"/>
</dbReference>
<keyword evidence="3" id="KW-0805">Transcription regulation</keyword>
<keyword evidence="6" id="KW-0539">Nucleus</keyword>
<keyword evidence="2" id="KW-0677">Repeat</keyword>
<dbReference type="AlphaFoldDB" id="A0A7S0RZ75"/>
<name>A0A7S0RZ75_9CHLO</name>
<proteinExistence type="predicted"/>
<dbReference type="CDD" id="cd00167">
    <property type="entry name" value="SANT"/>
    <property type="match status" value="2"/>
</dbReference>
<feature type="compositionally biased region" description="Gly residues" evidence="7">
    <location>
        <begin position="181"/>
        <end position="191"/>
    </location>
</feature>
<evidence type="ECO:0000256" key="7">
    <source>
        <dbReference type="SAM" id="MobiDB-lite"/>
    </source>
</evidence>
<feature type="domain" description="Myb-like" evidence="8">
    <location>
        <begin position="62"/>
        <end position="112"/>
    </location>
</feature>
<dbReference type="Gene3D" id="1.10.10.60">
    <property type="entry name" value="Homeodomain-like"/>
    <property type="match status" value="2"/>
</dbReference>
<feature type="region of interest" description="Disordered" evidence="7">
    <location>
        <begin position="328"/>
        <end position="349"/>
    </location>
</feature>
<organism evidence="10">
    <name type="scientific">Chlamydomonas leiostraca</name>
    <dbReference type="NCBI Taxonomy" id="1034604"/>
    <lineage>
        <taxon>Eukaryota</taxon>
        <taxon>Viridiplantae</taxon>
        <taxon>Chlorophyta</taxon>
        <taxon>core chlorophytes</taxon>
        <taxon>Chlorophyceae</taxon>
        <taxon>CS clade</taxon>
        <taxon>Chlamydomonadales</taxon>
        <taxon>Chlamydomonadaceae</taxon>
        <taxon>Chlamydomonas</taxon>
    </lineage>
</organism>
<dbReference type="SUPFAM" id="SSF46689">
    <property type="entry name" value="Homeodomain-like"/>
    <property type="match status" value="1"/>
</dbReference>
<evidence type="ECO:0000256" key="1">
    <source>
        <dbReference type="ARBA" id="ARBA00004123"/>
    </source>
</evidence>
<evidence type="ECO:0000313" key="10">
    <source>
        <dbReference type="EMBL" id="CAD8689916.1"/>
    </source>
</evidence>
<feature type="domain" description="HTH myb-type" evidence="9">
    <location>
        <begin position="66"/>
        <end position="116"/>
    </location>
</feature>
<dbReference type="InterPro" id="IPR009057">
    <property type="entry name" value="Homeodomain-like_sf"/>
</dbReference>
<dbReference type="Pfam" id="PF00249">
    <property type="entry name" value="Myb_DNA-binding"/>
    <property type="match status" value="2"/>
</dbReference>
<dbReference type="GO" id="GO:0005634">
    <property type="term" value="C:nucleus"/>
    <property type="evidence" value="ECO:0007669"/>
    <property type="project" value="UniProtKB-SubCell"/>
</dbReference>
<feature type="domain" description="HTH myb-type" evidence="9">
    <location>
        <begin position="1"/>
        <end position="65"/>
    </location>
</feature>
<keyword evidence="4" id="KW-0238">DNA-binding</keyword>
<reference evidence="10" key="1">
    <citation type="submission" date="2021-01" db="EMBL/GenBank/DDBJ databases">
        <authorList>
            <person name="Corre E."/>
            <person name="Pelletier E."/>
            <person name="Niang G."/>
            <person name="Scheremetjew M."/>
            <person name="Finn R."/>
            <person name="Kale V."/>
            <person name="Holt S."/>
            <person name="Cochrane G."/>
            <person name="Meng A."/>
            <person name="Brown T."/>
            <person name="Cohen L."/>
        </authorList>
    </citation>
    <scope>NUCLEOTIDE SEQUENCE</scope>
    <source>
        <strain evidence="10">SAG 11-49</strain>
    </source>
</reference>
<feature type="compositionally biased region" description="Low complexity" evidence="7">
    <location>
        <begin position="118"/>
        <end position="131"/>
    </location>
</feature>
<gene>
    <name evidence="10" type="ORF">CLEI1391_LOCUS14744</name>
</gene>
<feature type="compositionally biased region" description="Acidic residues" evidence="7">
    <location>
        <begin position="134"/>
        <end position="151"/>
    </location>
</feature>
<dbReference type="InterPro" id="IPR001005">
    <property type="entry name" value="SANT/Myb"/>
</dbReference>
<evidence type="ECO:0000256" key="6">
    <source>
        <dbReference type="ARBA" id="ARBA00023242"/>
    </source>
</evidence>